<dbReference type="Gene3D" id="1.20.1530.20">
    <property type="match status" value="2"/>
</dbReference>
<feature type="transmembrane region" description="Helical" evidence="11">
    <location>
        <begin position="208"/>
        <end position="231"/>
    </location>
</feature>
<feature type="region of interest" description="Disordered" evidence="10">
    <location>
        <begin position="490"/>
        <end position="524"/>
    </location>
</feature>
<dbReference type="Pfam" id="PF00999">
    <property type="entry name" value="Na_H_Exchanger"/>
    <property type="match status" value="1"/>
</dbReference>
<feature type="transmembrane region" description="Helical" evidence="11">
    <location>
        <begin position="397"/>
        <end position="413"/>
    </location>
</feature>
<keyword evidence="8 11" id="KW-0472">Membrane</keyword>
<feature type="transmembrane region" description="Helical" evidence="11">
    <location>
        <begin position="12"/>
        <end position="28"/>
    </location>
</feature>
<feature type="transmembrane region" description="Helical" evidence="11">
    <location>
        <begin position="425"/>
        <end position="445"/>
    </location>
</feature>
<dbReference type="PANTHER" id="PTHR43562:SF3">
    <property type="entry name" value="SODIUM ION_PROTON EXCHANGER (EUROFUNG)"/>
    <property type="match status" value="1"/>
</dbReference>
<feature type="transmembrane region" description="Helical" evidence="11">
    <location>
        <begin position="582"/>
        <end position="605"/>
    </location>
</feature>
<protein>
    <recommendedName>
        <fullName evidence="12">Cation/H+ exchanger transmembrane domain-containing protein</fullName>
    </recommendedName>
</protein>
<feature type="transmembrane region" description="Helical" evidence="11">
    <location>
        <begin position="95"/>
        <end position="116"/>
    </location>
</feature>
<dbReference type="GO" id="GO:0006814">
    <property type="term" value="P:sodium ion transport"/>
    <property type="evidence" value="ECO:0007669"/>
    <property type="project" value="UniProtKB-KW"/>
</dbReference>
<dbReference type="OrthoDB" id="1288932at2759"/>
<gene>
    <name evidence="13" type="ORF">OH76DRAFT_1359183</name>
</gene>
<evidence type="ECO:0000313" key="13">
    <source>
        <dbReference type="EMBL" id="RDX44693.1"/>
    </source>
</evidence>
<evidence type="ECO:0000256" key="10">
    <source>
        <dbReference type="SAM" id="MobiDB-lite"/>
    </source>
</evidence>
<evidence type="ECO:0000256" key="3">
    <source>
        <dbReference type="ARBA" id="ARBA00022449"/>
    </source>
</evidence>
<evidence type="ECO:0000256" key="6">
    <source>
        <dbReference type="ARBA" id="ARBA00023053"/>
    </source>
</evidence>
<keyword evidence="9" id="KW-0739">Sodium transport</keyword>
<keyword evidence="7" id="KW-0406">Ion transport</keyword>
<evidence type="ECO:0000256" key="11">
    <source>
        <dbReference type="SAM" id="Phobius"/>
    </source>
</evidence>
<evidence type="ECO:0000313" key="14">
    <source>
        <dbReference type="Proteomes" id="UP000256964"/>
    </source>
</evidence>
<comment type="subcellular location">
    <subcellularLocation>
        <location evidence="1">Membrane</location>
        <topology evidence="1">Multi-pass membrane protein</topology>
    </subcellularLocation>
</comment>
<accession>A0A371CWM9</accession>
<dbReference type="EMBL" id="KZ857446">
    <property type="protein sequence ID" value="RDX44693.1"/>
    <property type="molecule type" value="Genomic_DNA"/>
</dbReference>
<keyword evidence="2" id="KW-0813">Transport</keyword>
<keyword evidence="6" id="KW-0915">Sodium</keyword>
<dbReference type="AlphaFoldDB" id="A0A371CWM9"/>
<dbReference type="InterPro" id="IPR006153">
    <property type="entry name" value="Cation/H_exchanger_TM"/>
</dbReference>
<evidence type="ECO:0000256" key="9">
    <source>
        <dbReference type="ARBA" id="ARBA00023201"/>
    </source>
</evidence>
<proteinExistence type="predicted"/>
<keyword evidence="3" id="KW-0050">Antiport</keyword>
<evidence type="ECO:0000259" key="12">
    <source>
        <dbReference type="Pfam" id="PF00999"/>
    </source>
</evidence>
<feature type="domain" description="Cation/H+ exchanger transmembrane" evidence="12">
    <location>
        <begin position="32"/>
        <end position="146"/>
    </location>
</feature>
<feature type="transmembrane region" description="Helical" evidence="11">
    <location>
        <begin position="251"/>
        <end position="270"/>
    </location>
</feature>
<keyword evidence="14" id="KW-1185">Reference proteome</keyword>
<dbReference type="Proteomes" id="UP000256964">
    <property type="component" value="Unassembled WGS sequence"/>
</dbReference>
<dbReference type="GO" id="GO:0016020">
    <property type="term" value="C:membrane"/>
    <property type="evidence" value="ECO:0007669"/>
    <property type="project" value="UniProtKB-SubCell"/>
</dbReference>
<feature type="transmembrane region" description="Helical" evidence="11">
    <location>
        <begin position="336"/>
        <end position="352"/>
    </location>
</feature>
<dbReference type="InterPro" id="IPR038770">
    <property type="entry name" value="Na+/solute_symporter_sf"/>
</dbReference>
<keyword evidence="5 11" id="KW-1133">Transmembrane helix</keyword>
<evidence type="ECO:0000256" key="4">
    <source>
        <dbReference type="ARBA" id="ARBA00022692"/>
    </source>
</evidence>
<evidence type="ECO:0000256" key="8">
    <source>
        <dbReference type="ARBA" id="ARBA00023136"/>
    </source>
</evidence>
<dbReference type="GO" id="GO:1902600">
    <property type="term" value="P:proton transmembrane transport"/>
    <property type="evidence" value="ECO:0007669"/>
    <property type="project" value="InterPro"/>
</dbReference>
<feature type="compositionally biased region" description="Basic and acidic residues" evidence="10">
    <location>
        <begin position="504"/>
        <end position="513"/>
    </location>
</feature>
<organism evidence="13 14">
    <name type="scientific">Lentinus brumalis</name>
    <dbReference type="NCBI Taxonomy" id="2498619"/>
    <lineage>
        <taxon>Eukaryota</taxon>
        <taxon>Fungi</taxon>
        <taxon>Dikarya</taxon>
        <taxon>Basidiomycota</taxon>
        <taxon>Agaricomycotina</taxon>
        <taxon>Agaricomycetes</taxon>
        <taxon>Polyporales</taxon>
        <taxon>Polyporaceae</taxon>
        <taxon>Lentinus</taxon>
    </lineage>
</organism>
<evidence type="ECO:0000256" key="2">
    <source>
        <dbReference type="ARBA" id="ARBA00022448"/>
    </source>
</evidence>
<sequence length="618" mass="65995">MPHALAYEEPSLIYLLVLASFLYLLNVVRIMSDYLLYAGIVAEIAFGIVYGSPLTGLLPVSWESAFTAIGYLGLILVVFEGGLSTNLPVLLSNLPLSIVCALTGIGLPIALSFALLNAGFGYRPLEAFAAGAALSSTSLGTTLAALNSVTKSCSATEKMTYRTPGSTQASVDASIPLANTSLGSEDGNALTPTLPPEPSLQQSRIGTVLISAAIIDDVIGLVIAALIPALASIGSDSSRGHRGLAWTIVRPLLSSILIAVVGCLVARFILRPLFWYRGFGERWCAPARSGKPWGVLSLFRAGERWGTEAHADTVKLLLMVVTLSAMAAITNYTGTSVLYGAYVAGLILTYVSRPPVPTTSYRASEDASVTEELEFRQRELSVEESFARMIGPLQNHFLLPLFFASIGFAIPFLDLWEPTVLWRGIVYSILMCLAKLAVGLPILFYPATMAFVQSLPTQTRQLLSTIGSRCIGCLTQIMQRLQRRAAAPPEARALPSTSIPPVHHSSDEKRAHPSDITQSRQDDMRTPLEWQQTAASIPAAAFMGVAMVSRGEIGLLIAQLARTGGHGETSELRTSGLLGDEAFLVAIWAILLCTLVGPVGVGVVVRKWGPRVTAGIWA</sequence>
<feature type="transmembrane region" description="Helical" evidence="11">
    <location>
        <begin position="35"/>
        <end position="53"/>
    </location>
</feature>
<feature type="transmembrane region" description="Helical" evidence="11">
    <location>
        <begin position="128"/>
        <end position="149"/>
    </location>
</feature>
<name>A0A371CWM9_9APHY</name>
<feature type="transmembrane region" description="Helical" evidence="11">
    <location>
        <begin position="65"/>
        <end position="83"/>
    </location>
</feature>
<evidence type="ECO:0000256" key="5">
    <source>
        <dbReference type="ARBA" id="ARBA00022989"/>
    </source>
</evidence>
<keyword evidence="4 11" id="KW-0812">Transmembrane</keyword>
<evidence type="ECO:0000256" key="7">
    <source>
        <dbReference type="ARBA" id="ARBA00023065"/>
    </source>
</evidence>
<dbReference type="GO" id="GO:0015297">
    <property type="term" value="F:antiporter activity"/>
    <property type="evidence" value="ECO:0007669"/>
    <property type="project" value="UniProtKB-KW"/>
</dbReference>
<reference evidence="13 14" key="1">
    <citation type="journal article" date="2018" name="Biotechnol. Biofuels">
        <title>Integrative visual omics of the white-rot fungus Polyporus brumalis exposes the biotechnological potential of its oxidative enzymes for delignifying raw plant biomass.</title>
        <authorList>
            <person name="Miyauchi S."/>
            <person name="Rancon A."/>
            <person name="Drula E."/>
            <person name="Hage H."/>
            <person name="Chaduli D."/>
            <person name="Favel A."/>
            <person name="Grisel S."/>
            <person name="Henrissat B."/>
            <person name="Herpoel-Gimbert I."/>
            <person name="Ruiz-Duenas F.J."/>
            <person name="Chevret D."/>
            <person name="Hainaut M."/>
            <person name="Lin J."/>
            <person name="Wang M."/>
            <person name="Pangilinan J."/>
            <person name="Lipzen A."/>
            <person name="Lesage-Meessen L."/>
            <person name="Navarro D."/>
            <person name="Riley R."/>
            <person name="Grigoriev I.V."/>
            <person name="Zhou S."/>
            <person name="Raouche S."/>
            <person name="Rosso M.N."/>
        </authorList>
    </citation>
    <scope>NUCLEOTIDE SEQUENCE [LARGE SCALE GENOMIC DNA]</scope>
    <source>
        <strain evidence="13 14">BRFM 1820</strain>
    </source>
</reference>
<dbReference type="PANTHER" id="PTHR43562">
    <property type="entry name" value="NAPA-TYPE SODIUM/HYDROGEN ANTIPORTER"/>
    <property type="match status" value="1"/>
</dbReference>
<evidence type="ECO:0000256" key="1">
    <source>
        <dbReference type="ARBA" id="ARBA00004141"/>
    </source>
</evidence>